<evidence type="ECO:0008006" key="4">
    <source>
        <dbReference type="Google" id="ProtNLM"/>
    </source>
</evidence>
<keyword evidence="3" id="KW-1185">Reference proteome</keyword>
<dbReference type="Proteomes" id="UP000257109">
    <property type="component" value="Unassembled WGS sequence"/>
</dbReference>
<feature type="region of interest" description="Disordered" evidence="1">
    <location>
        <begin position="218"/>
        <end position="285"/>
    </location>
</feature>
<accession>A0A371ETQ1</accession>
<comment type="caution">
    <text evidence="2">The sequence shown here is derived from an EMBL/GenBank/DDBJ whole genome shotgun (WGS) entry which is preliminary data.</text>
</comment>
<dbReference type="OrthoDB" id="778454at2759"/>
<evidence type="ECO:0000256" key="1">
    <source>
        <dbReference type="SAM" id="MobiDB-lite"/>
    </source>
</evidence>
<dbReference type="EMBL" id="QJKJ01012126">
    <property type="protein sequence ID" value="RDX69403.1"/>
    <property type="molecule type" value="Genomic_DNA"/>
</dbReference>
<organism evidence="2 3">
    <name type="scientific">Mucuna pruriens</name>
    <name type="common">Velvet bean</name>
    <name type="synonym">Dolichos pruriens</name>
    <dbReference type="NCBI Taxonomy" id="157652"/>
    <lineage>
        <taxon>Eukaryota</taxon>
        <taxon>Viridiplantae</taxon>
        <taxon>Streptophyta</taxon>
        <taxon>Embryophyta</taxon>
        <taxon>Tracheophyta</taxon>
        <taxon>Spermatophyta</taxon>
        <taxon>Magnoliopsida</taxon>
        <taxon>eudicotyledons</taxon>
        <taxon>Gunneridae</taxon>
        <taxon>Pentapetalae</taxon>
        <taxon>rosids</taxon>
        <taxon>fabids</taxon>
        <taxon>Fabales</taxon>
        <taxon>Fabaceae</taxon>
        <taxon>Papilionoideae</taxon>
        <taxon>50 kb inversion clade</taxon>
        <taxon>NPAAA clade</taxon>
        <taxon>indigoferoid/millettioid clade</taxon>
        <taxon>Phaseoleae</taxon>
        <taxon>Mucuna</taxon>
    </lineage>
</organism>
<feature type="non-terminal residue" evidence="2">
    <location>
        <position position="1"/>
    </location>
</feature>
<evidence type="ECO:0000313" key="2">
    <source>
        <dbReference type="EMBL" id="RDX69403.1"/>
    </source>
</evidence>
<feature type="compositionally biased region" description="Polar residues" evidence="1">
    <location>
        <begin position="276"/>
        <end position="285"/>
    </location>
</feature>
<dbReference type="CDD" id="cd00303">
    <property type="entry name" value="retropepsin_like"/>
    <property type="match status" value="1"/>
</dbReference>
<evidence type="ECO:0000313" key="3">
    <source>
        <dbReference type="Proteomes" id="UP000257109"/>
    </source>
</evidence>
<dbReference type="AlphaFoldDB" id="A0A371ETQ1"/>
<dbReference type="PANTHER" id="PTHR33067">
    <property type="entry name" value="RNA-DIRECTED DNA POLYMERASE-RELATED"/>
    <property type="match status" value="1"/>
</dbReference>
<dbReference type="Gene3D" id="2.40.70.10">
    <property type="entry name" value="Acid Proteases"/>
    <property type="match status" value="1"/>
</dbReference>
<reference evidence="2" key="1">
    <citation type="submission" date="2018-05" db="EMBL/GenBank/DDBJ databases">
        <title>Draft genome of Mucuna pruriens seed.</title>
        <authorList>
            <person name="Nnadi N.E."/>
            <person name="Vos R."/>
            <person name="Hasami M.H."/>
            <person name="Devisetty U.K."/>
            <person name="Aguiy J.C."/>
        </authorList>
    </citation>
    <scope>NUCLEOTIDE SEQUENCE [LARGE SCALE GENOMIC DNA]</scope>
    <source>
        <strain evidence="2">JCA_2017</strain>
    </source>
</reference>
<dbReference type="PANTHER" id="PTHR33067:SF15">
    <property type="entry name" value="RNA-DIRECTED DNA POLYMERASE"/>
    <property type="match status" value="1"/>
</dbReference>
<sequence>MDRSMIDAASGGALKDKTPATARHLISNMVSNTQQFGIRGPSQSQMVNEIGTTSNLRMENQLSELTSLVRQLVVGQHQPNMTAKVCGICTFVEHPTELCPTLQETESDQPENVRAIGGYQYGKQPYQNRPFNNQQYGRQPFWPRPNQGPYIRTYTECTSRISTLPTAGSAISSTAFPTAAGVENATARQFSIYGGPNEETCSQQFGVSAIFPKKYERHHPRPQDVDRKPARSSNLPSQTISNPRGNVSTITLRSGKELSQPAPQLPRSTKADSKPDANSQVQQQEKIVPLSFPTRTISTRKSKSDEELLKMFRKVEINIPLLDAIKQIPKYAKFLKELCVHKRKKMKENVEVGGIVSTLTRNEDFTPGAQVLPKKCRDPRIFSVPCTIGEYAFANAMLDLGALINVMPTSIYKALNFGDLEPTGMTIKLPNISIVQPLGILENVLVQVNELIFPTDFYVLDMEDETFEQGTTLILGRPFLMTARTKIDVYSGTLSMEFGDTLVQFNIFEAMKHPTEDHSLFGIDLIDKLVEEYFQLDIHSEDIDNFAKRTNSIGCLRTIADEETG</sequence>
<name>A0A371ETQ1_MUCPR</name>
<protein>
    <recommendedName>
        <fullName evidence="4">Retrotransposon gag protein</fullName>
    </recommendedName>
</protein>
<feature type="compositionally biased region" description="Polar residues" evidence="1">
    <location>
        <begin position="231"/>
        <end position="252"/>
    </location>
</feature>
<dbReference type="InterPro" id="IPR021109">
    <property type="entry name" value="Peptidase_aspartic_dom_sf"/>
</dbReference>
<gene>
    <name evidence="2" type="ORF">CR513_51485</name>
</gene>
<proteinExistence type="predicted"/>